<proteinExistence type="predicted"/>
<reference evidence="4" key="1">
    <citation type="journal article" date="2014" name="Int. J. Syst. Evol. Microbiol.">
        <title>Complete genome of a new Firmicutes species belonging to the dominant human colonic microbiota ('Ruminococcus bicirculans') reveals two chromosomes and a selective capacity to utilize plant glucans.</title>
        <authorList>
            <consortium name="NISC Comparative Sequencing Program"/>
            <person name="Wegmann U."/>
            <person name="Louis P."/>
            <person name="Goesmann A."/>
            <person name="Henrissat B."/>
            <person name="Duncan S.H."/>
            <person name="Flint H.J."/>
        </authorList>
    </citation>
    <scope>NUCLEOTIDE SEQUENCE</scope>
    <source>
        <strain evidence="4">JCM 18542</strain>
    </source>
</reference>
<feature type="domain" description="Restriction system protein Mrr-like N-terminal" evidence="2">
    <location>
        <begin position="17"/>
        <end position="98"/>
    </location>
</feature>
<keyword evidence="5" id="KW-1185">Reference proteome</keyword>
<evidence type="ECO:0000259" key="2">
    <source>
        <dbReference type="Pfam" id="PF14338"/>
    </source>
</evidence>
<dbReference type="PANTHER" id="PTHR30015">
    <property type="entry name" value="MRR RESTRICTION SYSTEM PROTEIN"/>
    <property type="match status" value="1"/>
</dbReference>
<reference evidence="4" key="3">
    <citation type="submission" date="2023-12" db="EMBL/GenBank/DDBJ databases">
        <authorList>
            <person name="Sun Q."/>
            <person name="Inoue M."/>
        </authorList>
    </citation>
    <scope>NUCLEOTIDE SEQUENCE</scope>
    <source>
        <strain evidence="4">JCM 18542</strain>
    </source>
</reference>
<dbReference type="PANTHER" id="PTHR30015:SF7">
    <property type="entry name" value="TYPE IV METHYL-DIRECTED RESTRICTION ENZYME ECOKMRR"/>
    <property type="match status" value="1"/>
</dbReference>
<dbReference type="EMBL" id="BAABKQ010000003">
    <property type="protein sequence ID" value="GAA4826250.1"/>
    <property type="molecule type" value="Genomic_DNA"/>
</dbReference>
<dbReference type="EMBL" id="BAABKQ010000003">
    <property type="protein sequence ID" value="GAA4826336.1"/>
    <property type="molecule type" value="Genomic_DNA"/>
</dbReference>
<name>A0ABP9D4M4_9ACTN</name>
<keyword evidence="4" id="KW-0255">Endonuclease</keyword>
<dbReference type="InterPro" id="IPR011335">
    <property type="entry name" value="Restrct_endonuc-II-like"/>
</dbReference>
<dbReference type="InterPro" id="IPR052906">
    <property type="entry name" value="Type_IV_Methyl-Rstrct_Enzyme"/>
</dbReference>
<keyword evidence="4" id="KW-0378">Hydrolase</keyword>
<evidence type="ECO:0000259" key="1">
    <source>
        <dbReference type="Pfam" id="PF04471"/>
    </source>
</evidence>
<dbReference type="Proteomes" id="UP001500839">
    <property type="component" value="Unassembled WGS sequence"/>
</dbReference>
<dbReference type="InterPro" id="IPR011856">
    <property type="entry name" value="tRNA_endonuc-like_dom_sf"/>
</dbReference>
<keyword evidence="4" id="KW-0540">Nuclease</keyword>
<accession>A0ABP9D4M4</accession>
<dbReference type="Pfam" id="PF14338">
    <property type="entry name" value="Mrr_N"/>
    <property type="match status" value="1"/>
</dbReference>
<reference evidence="5" key="2">
    <citation type="journal article" date="2019" name="Int. J. Syst. Evol. Microbiol.">
        <title>The Global Catalogue of Microorganisms (GCM) 10K type strain sequencing project: providing services to taxonomists for standard genome sequencing and annotation.</title>
        <authorList>
            <consortium name="The Broad Institute Genomics Platform"/>
            <consortium name="The Broad Institute Genome Sequencing Center for Infectious Disease"/>
            <person name="Wu L."/>
            <person name="Ma J."/>
        </authorList>
    </citation>
    <scope>NUCLEOTIDE SEQUENCE [LARGE SCALE GENOMIC DNA]</scope>
    <source>
        <strain evidence="5">JCM 18542</strain>
    </source>
</reference>
<evidence type="ECO:0000313" key="4">
    <source>
        <dbReference type="EMBL" id="GAA4826336.1"/>
    </source>
</evidence>
<sequence>MVLMSEEASLVPIWPVFVVPTLQVLSDGRVRQRREVFDAVAEQAGVGAEARAETLKSGGTRYEQRMGWALSHLSKAQWVDRPERGHYVINDAGRAALAKYPQGFDYALAREVFAPFWPQKAKTTASTVVSDPAPSEISDPIEVIEGEIDRIEASVGEELLDRLRNSHPDFFEQAVVDLLLKMGYGGPAQRGRRIGGSNDEGVDGLINQDALGLDQVYIQAKRYKEGNNVGREPIQAFVGALHGFNASRGVFLTTSTFTSGAVDYARKVSSRIVLIDGAKLVDLMIAHRVGVQEKQKFSAVEVDEDYFA</sequence>
<evidence type="ECO:0000313" key="5">
    <source>
        <dbReference type="Proteomes" id="UP001500839"/>
    </source>
</evidence>
<dbReference type="Pfam" id="PF04471">
    <property type="entry name" value="Mrr_cat"/>
    <property type="match status" value="1"/>
</dbReference>
<evidence type="ECO:0000313" key="3">
    <source>
        <dbReference type="EMBL" id="GAA4826250.1"/>
    </source>
</evidence>
<feature type="domain" description="Restriction endonuclease type IV Mrr" evidence="1">
    <location>
        <begin position="164"/>
        <end position="284"/>
    </location>
</feature>
<protein>
    <submittedName>
        <fullName evidence="4">Restriction endonuclease</fullName>
    </submittedName>
</protein>
<dbReference type="InterPro" id="IPR007560">
    <property type="entry name" value="Restrct_endonuc_IV_Mrr"/>
</dbReference>
<gene>
    <name evidence="3" type="ORF">GCM10023353_39240</name>
    <name evidence="4" type="ORF">GCM10023353_39430</name>
</gene>
<dbReference type="GO" id="GO:0004519">
    <property type="term" value="F:endonuclease activity"/>
    <property type="evidence" value="ECO:0007669"/>
    <property type="project" value="UniProtKB-KW"/>
</dbReference>
<dbReference type="SUPFAM" id="SSF52980">
    <property type="entry name" value="Restriction endonuclease-like"/>
    <property type="match status" value="1"/>
</dbReference>
<organism evidence="4 5">
    <name type="scientific">Tomitella cavernea</name>
    <dbReference type="NCBI Taxonomy" id="1387982"/>
    <lineage>
        <taxon>Bacteria</taxon>
        <taxon>Bacillati</taxon>
        <taxon>Actinomycetota</taxon>
        <taxon>Actinomycetes</taxon>
        <taxon>Mycobacteriales</taxon>
        <taxon>Tomitella</taxon>
    </lineage>
</organism>
<dbReference type="InterPro" id="IPR025745">
    <property type="entry name" value="Mrr-like_N_dom"/>
</dbReference>
<comment type="caution">
    <text evidence="4">The sequence shown here is derived from an EMBL/GenBank/DDBJ whole genome shotgun (WGS) entry which is preliminary data.</text>
</comment>
<dbReference type="Gene3D" id="3.40.1350.10">
    <property type="match status" value="1"/>
</dbReference>